<evidence type="ECO:0000313" key="11">
    <source>
        <dbReference type="Proteomes" id="UP000324748"/>
    </source>
</evidence>
<dbReference type="Proteomes" id="UP000325313">
    <property type="component" value="Unassembled WGS sequence"/>
</dbReference>
<dbReference type="Pfam" id="PF10236">
    <property type="entry name" value="DAP3"/>
    <property type="match status" value="1"/>
</dbReference>
<sequence>MTSKTRTLITQLILNQQRRTNNTLLNTPSLSLRFKSSGSSGGGSRTPIKIKINKKDADSGPRPGPDPGQLVNLDYITQPPINLSAVPDLEPSKMTSENVGKSFKFSKQMAKAIDTFSIPSSISKDWKAMSVPVTTLRKASVDLISRLAQAKKSTTTDKPNVLTLNGQAGTGKSVTLLHGLSYAVQNRWIVIYIPDAKCVVDGQYSYEYCPRTETYHQNSLSAELLRKIIAINDLEGLTLTKGCKLFGTKDDRMVDYEQEIPAGTGLKNLAQLGIQMTHLAPNVLQILLEELAAQSQKPVFFAIDGAQNLFKPSDYVDGSFRKIDSFAFNVARLLLNFARGTQKWSKGLTILSSSSQHCPTKSLAWDRLIKDRQDSIVDREAWPGWEHYQKLIKPIQAYPNLDVQNLDRVEALGVAQSFELSRLVLAPLDDRVFLRHFVCSNGNVREFTREIKNQIKL</sequence>
<evidence type="ECO:0000256" key="7">
    <source>
        <dbReference type="ARBA" id="ARBA00035140"/>
    </source>
</evidence>
<keyword evidence="6" id="KW-0687">Ribonucleoprotein</keyword>
<evidence type="ECO:0000313" key="9">
    <source>
        <dbReference type="EMBL" id="KAA1065272.1"/>
    </source>
</evidence>
<dbReference type="InterPro" id="IPR019368">
    <property type="entry name" value="Ribosomal_mS29"/>
</dbReference>
<name>A0A5B0P0D4_PUCGR</name>
<keyword evidence="5" id="KW-0496">Mitochondrion</keyword>
<evidence type="ECO:0000256" key="8">
    <source>
        <dbReference type="SAM" id="MobiDB-lite"/>
    </source>
</evidence>
<organism evidence="10 11">
    <name type="scientific">Puccinia graminis f. sp. tritici</name>
    <dbReference type="NCBI Taxonomy" id="56615"/>
    <lineage>
        <taxon>Eukaryota</taxon>
        <taxon>Fungi</taxon>
        <taxon>Dikarya</taxon>
        <taxon>Basidiomycota</taxon>
        <taxon>Pucciniomycotina</taxon>
        <taxon>Pucciniomycetes</taxon>
        <taxon>Pucciniales</taxon>
        <taxon>Pucciniaceae</taxon>
        <taxon>Puccinia</taxon>
    </lineage>
</organism>
<keyword evidence="3" id="KW-0809">Transit peptide</keyword>
<dbReference type="OrthoDB" id="274828at2759"/>
<dbReference type="GO" id="GO:0005763">
    <property type="term" value="C:mitochondrial small ribosomal subunit"/>
    <property type="evidence" value="ECO:0007669"/>
    <property type="project" value="TreeGrafter"/>
</dbReference>
<evidence type="ECO:0000313" key="10">
    <source>
        <dbReference type="EMBL" id="KAA1094971.1"/>
    </source>
</evidence>
<evidence type="ECO:0000256" key="5">
    <source>
        <dbReference type="ARBA" id="ARBA00023128"/>
    </source>
</evidence>
<dbReference type="PANTHER" id="PTHR12810">
    <property type="entry name" value="MITOCHONDRIAL 28S RIBOSOMAL PROTEIN S29"/>
    <property type="match status" value="1"/>
</dbReference>
<evidence type="ECO:0000256" key="3">
    <source>
        <dbReference type="ARBA" id="ARBA00022946"/>
    </source>
</evidence>
<protein>
    <recommendedName>
        <fullName evidence="7">Small ribosomal subunit protein mS29</fullName>
    </recommendedName>
</protein>
<comment type="similarity">
    <text evidence="2">Belongs to the mitochondrion-specific ribosomal protein mS29 family.</text>
</comment>
<dbReference type="AlphaFoldDB" id="A0A5B0P0D4"/>
<accession>A0A5B0P0D4</accession>
<gene>
    <name evidence="10" type="primary">RSM23_2</name>
    <name evidence="10" type="ORF">PGT21_033695</name>
    <name evidence="9" type="ORF">PGTUg99_015838</name>
</gene>
<keyword evidence="4 10" id="KW-0689">Ribosomal protein</keyword>
<evidence type="ECO:0000256" key="1">
    <source>
        <dbReference type="ARBA" id="ARBA00004173"/>
    </source>
</evidence>
<evidence type="ECO:0000313" key="12">
    <source>
        <dbReference type="Proteomes" id="UP000325313"/>
    </source>
</evidence>
<keyword evidence="11" id="KW-1185">Reference proteome</keyword>
<dbReference type="PANTHER" id="PTHR12810:SF0">
    <property type="entry name" value="SMALL RIBOSOMAL SUBUNIT PROTEIN MS29"/>
    <property type="match status" value="1"/>
</dbReference>
<feature type="region of interest" description="Disordered" evidence="8">
    <location>
        <begin position="34"/>
        <end position="68"/>
    </location>
</feature>
<comment type="caution">
    <text evidence="10">The sequence shown here is derived from an EMBL/GenBank/DDBJ whole genome shotgun (WGS) entry which is preliminary data.</text>
</comment>
<dbReference type="Proteomes" id="UP000324748">
    <property type="component" value="Unassembled WGS sequence"/>
</dbReference>
<dbReference type="EMBL" id="VDEP01000511">
    <property type="protein sequence ID" value="KAA1065272.1"/>
    <property type="molecule type" value="Genomic_DNA"/>
</dbReference>
<proteinExistence type="inferred from homology"/>
<evidence type="ECO:0000256" key="4">
    <source>
        <dbReference type="ARBA" id="ARBA00022980"/>
    </source>
</evidence>
<evidence type="ECO:0000256" key="2">
    <source>
        <dbReference type="ARBA" id="ARBA00009863"/>
    </source>
</evidence>
<reference evidence="11 12" key="1">
    <citation type="submission" date="2019-05" db="EMBL/GenBank/DDBJ databases">
        <title>Emergence of the Ug99 lineage of the wheat stem rust pathogen through somatic hybridization.</title>
        <authorList>
            <person name="Li F."/>
            <person name="Upadhyaya N.M."/>
            <person name="Sperschneider J."/>
            <person name="Matny O."/>
            <person name="Nguyen-Phuc H."/>
            <person name="Mago R."/>
            <person name="Raley C."/>
            <person name="Miller M.E."/>
            <person name="Silverstein K.A.T."/>
            <person name="Henningsen E."/>
            <person name="Hirsch C.D."/>
            <person name="Visser B."/>
            <person name="Pretorius Z.A."/>
            <person name="Steffenson B.J."/>
            <person name="Schwessinger B."/>
            <person name="Dodds P.N."/>
            <person name="Figueroa M."/>
        </authorList>
    </citation>
    <scope>NUCLEOTIDE SEQUENCE [LARGE SCALE GENOMIC DNA]</scope>
    <source>
        <strain evidence="10">21-0</strain>
        <strain evidence="9 12">Ug99</strain>
    </source>
</reference>
<comment type="subcellular location">
    <subcellularLocation>
        <location evidence="1">Mitochondrion</location>
    </subcellularLocation>
</comment>
<evidence type="ECO:0000256" key="6">
    <source>
        <dbReference type="ARBA" id="ARBA00023274"/>
    </source>
</evidence>
<dbReference type="EMBL" id="VSWC01000079">
    <property type="protein sequence ID" value="KAA1094971.1"/>
    <property type="molecule type" value="Genomic_DNA"/>
</dbReference>
<dbReference type="GO" id="GO:0003735">
    <property type="term" value="F:structural constituent of ribosome"/>
    <property type="evidence" value="ECO:0007669"/>
    <property type="project" value="TreeGrafter"/>
</dbReference>